<dbReference type="Proteomes" id="UP001241605">
    <property type="component" value="Chromosome"/>
</dbReference>
<protein>
    <submittedName>
        <fullName evidence="4">Precorrin-6A/cobalt-precorrin-6A reductase</fullName>
    </submittedName>
</protein>
<gene>
    <name evidence="4" type="ORF">QF118_15020</name>
</gene>
<evidence type="ECO:0000256" key="3">
    <source>
        <dbReference type="ARBA" id="ARBA00023002"/>
    </source>
</evidence>
<comment type="pathway">
    <text evidence="1">Cofactor biosynthesis; adenosylcobalamin biosynthesis.</text>
</comment>
<sequence>MTEVVIIGGSAEALGLARALPGAQVRLPVRERVAMDWPVAPERGPVTADWLAGQGARIVIEAAHPCDDTTAFAVARACDAAGIVRLQLVRPEWRAGPRDRWVALRRPQDAARVIPKGARVLITTGRDILPAFRALGADCLVRRIGHARLAFPLQRGRFLYGAGPFTVAHETALLRKERIDWLLVRNAGGTGGWPKLEAARRLGLPVAMIDRPRRPGGPRVETVKEALEWLKRH</sequence>
<organism evidence="4 5">
    <name type="scientific">Tropicibacter oceani</name>
    <dbReference type="NCBI Taxonomy" id="3058420"/>
    <lineage>
        <taxon>Bacteria</taxon>
        <taxon>Pseudomonadati</taxon>
        <taxon>Pseudomonadota</taxon>
        <taxon>Alphaproteobacteria</taxon>
        <taxon>Rhodobacterales</taxon>
        <taxon>Roseobacteraceae</taxon>
        <taxon>Tropicibacter</taxon>
    </lineage>
</organism>
<evidence type="ECO:0000313" key="4">
    <source>
        <dbReference type="EMBL" id="WGW03225.1"/>
    </source>
</evidence>
<keyword evidence="3" id="KW-0560">Oxidoreductase</keyword>
<dbReference type="Pfam" id="PF02571">
    <property type="entry name" value="CbiJ"/>
    <property type="match status" value="1"/>
</dbReference>
<dbReference type="RefSeq" id="WP_282299854.1">
    <property type="nucleotide sequence ID" value="NZ_CP124616.1"/>
</dbReference>
<dbReference type="PROSITE" id="PS51014">
    <property type="entry name" value="COBK_CBIJ"/>
    <property type="match status" value="1"/>
</dbReference>
<evidence type="ECO:0000313" key="5">
    <source>
        <dbReference type="Proteomes" id="UP001241605"/>
    </source>
</evidence>
<dbReference type="InterPro" id="IPR003723">
    <property type="entry name" value="Precorrin-6x_reduct"/>
</dbReference>
<evidence type="ECO:0000256" key="2">
    <source>
        <dbReference type="ARBA" id="ARBA00022573"/>
    </source>
</evidence>
<keyword evidence="5" id="KW-1185">Reference proteome</keyword>
<name>A0ABY8QF44_9RHOB</name>
<keyword evidence="2" id="KW-0169">Cobalamin biosynthesis</keyword>
<accession>A0ABY8QF44</accession>
<dbReference type="PANTHER" id="PTHR36925:SF1">
    <property type="entry name" value="COBALT-PRECORRIN-6A REDUCTASE"/>
    <property type="match status" value="1"/>
</dbReference>
<evidence type="ECO:0000256" key="1">
    <source>
        <dbReference type="ARBA" id="ARBA00004953"/>
    </source>
</evidence>
<proteinExistence type="predicted"/>
<dbReference type="EMBL" id="CP124616">
    <property type="protein sequence ID" value="WGW03225.1"/>
    <property type="molecule type" value="Genomic_DNA"/>
</dbReference>
<reference evidence="4 5" key="1">
    <citation type="submission" date="2023-05" db="EMBL/GenBank/DDBJ databases">
        <title>YMD87, complete Genome.</title>
        <authorList>
            <person name="Zhang J."/>
            <person name="Xu X."/>
        </authorList>
    </citation>
    <scope>NUCLEOTIDE SEQUENCE [LARGE SCALE GENOMIC DNA]</scope>
    <source>
        <strain evidence="4 5">YMD87</strain>
    </source>
</reference>
<dbReference type="PANTHER" id="PTHR36925">
    <property type="entry name" value="COBALT-PRECORRIN-6A REDUCTASE"/>
    <property type="match status" value="1"/>
</dbReference>